<dbReference type="CDD" id="cd02253">
    <property type="entry name" value="DmpA"/>
    <property type="match status" value="1"/>
</dbReference>
<dbReference type="SUPFAM" id="SSF56266">
    <property type="entry name" value="DmpA/ArgJ-like"/>
    <property type="match status" value="1"/>
</dbReference>
<organism evidence="2 3">
    <name type="scientific">Seiridium unicorne</name>
    <dbReference type="NCBI Taxonomy" id="138068"/>
    <lineage>
        <taxon>Eukaryota</taxon>
        <taxon>Fungi</taxon>
        <taxon>Dikarya</taxon>
        <taxon>Ascomycota</taxon>
        <taxon>Pezizomycotina</taxon>
        <taxon>Sordariomycetes</taxon>
        <taxon>Xylariomycetidae</taxon>
        <taxon>Amphisphaeriales</taxon>
        <taxon>Sporocadaceae</taxon>
        <taxon>Seiridium</taxon>
    </lineage>
</organism>
<evidence type="ECO:0000256" key="1">
    <source>
        <dbReference type="ARBA" id="ARBA00007068"/>
    </source>
</evidence>
<dbReference type="InterPro" id="IPR005321">
    <property type="entry name" value="Peptidase_S58_DmpA"/>
</dbReference>
<comment type="caution">
    <text evidence="2">The sequence shown here is derived from an EMBL/GenBank/DDBJ whole genome shotgun (WGS) entry which is preliminary data.</text>
</comment>
<proteinExistence type="inferred from homology"/>
<sequence length="402" mass="43552">MSTSTINSSGFSAQEKRVRIRELLPKLFLGDYKTGPLNSLTDVPGVKAHTQEIFEPKGTNTGVTCITPRDSWFDQACYAGLFSFNGAGELTGSHLINETGLLLSPIIITNPFSIGAAHEGVYRYAVDKSTGGSIDWGILPVVGETFDGYLNDLASFAVRPEQIVHGLRNVSSDRVREGNVGGGTAMICHHFKGGTGSSSRIVEGFDTRFNKKEYTIAALVQANYGKKSHLRIGGVPVGRILAEEAAEAAKTDEKKRKEIEEIESEKNRKDGSIIVVLATDAPLHPTQLQRIARRATVGLSRVGGHGHNLSGDIFLAFSTANEIPVQKIGGTKKNVDIFKPLPFNVEVVNDTSISGLLQAATDVTEEAIYNALCMAEDMVGFQDRKVDALPLGRLKEIMEKYM</sequence>
<accession>A0ABR2VG45</accession>
<dbReference type="EMBL" id="JARVKF010000010">
    <property type="protein sequence ID" value="KAK9425884.1"/>
    <property type="molecule type" value="Genomic_DNA"/>
</dbReference>
<dbReference type="PANTHER" id="PTHR36512">
    <property type="entry name" value="D-AMINOPEPTIDASE"/>
    <property type="match status" value="1"/>
</dbReference>
<dbReference type="InterPro" id="IPR016117">
    <property type="entry name" value="ArgJ-like_dom_sf"/>
</dbReference>
<dbReference type="Gene3D" id="3.60.70.12">
    <property type="entry name" value="L-amino peptidase D-ALA esterase/amidase"/>
    <property type="match status" value="1"/>
</dbReference>
<gene>
    <name evidence="2" type="ORF">SUNI508_12777</name>
</gene>
<comment type="similarity">
    <text evidence="1">Belongs to the peptidase S58 family.</text>
</comment>
<reference evidence="2 3" key="1">
    <citation type="journal article" date="2024" name="J. Plant Pathol.">
        <title>Sequence and assembly of the genome of Seiridium unicorne, isolate CBS 538.82, causal agent of cypress canker disease.</title>
        <authorList>
            <person name="Scali E."/>
            <person name="Rocca G.D."/>
            <person name="Danti R."/>
            <person name="Garbelotto M."/>
            <person name="Barberini S."/>
            <person name="Baroncelli R."/>
            <person name="Emiliani G."/>
        </authorList>
    </citation>
    <scope>NUCLEOTIDE SEQUENCE [LARGE SCALE GENOMIC DNA]</scope>
    <source>
        <strain evidence="2 3">BM-138-508</strain>
    </source>
</reference>
<dbReference type="PANTHER" id="PTHR36512:SF3">
    <property type="entry name" value="BLR5678 PROTEIN"/>
    <property type="match status" value="1"/>
</dbReference>
<dbReference type="Proteomes" id="UP001408356">
    <property type="component" value="Unassembled WGS sequence"/>
</dbReference>
<dbReference type="Pfam" id="PF03576">
    <property type="entry name" value="Peptidase_S58"/>
    <property type="match status" value="1"/>
</dbReference>
<protein>
    <submittedName>
        <fullName evidence="2">Peptidase family S58-domain-containing protein</fullName>
    </submittedName>
</protein>
<name>A0ABR2VG45_9PEZI</name>
<evidence type="ECO:0000313" key="3">
    <source>
        <dbReference type="Proteomes" id="UP001408356"/>
    </source>
</evidence>
<keyword evidence="3" id="KW-1185">Reference proteome</keyword>
<evidence type="ECO:0000313" key="2">
    <source>
        <dbReference type="EMBL" id="KAK9425884.1"/>
    </source>
</evidence>